<accession>A0ABD1SFI8</accession>
<dbReference type="PANTHER" id="PTHR31851">
    <property type="entry name" value="FE(2+)/MN(2+) TRANSPORTER PCL1"/>
    <property type="match status" value="1"/>
</dbReference>
<keyword evidence="3" id="KW-0408">Iron</keyword>
<keyword evidence="7 9" id="KW-0472">Membrane</keyword>
<organism evidence="10 11">
    <name type="scientific">Abeliophyllum distichum</name>
    <dbReference type="NCBI Taxonomy" id="126358"/>
    <lineage>
        <taxon>Eukaryota</taxon>
        <taxon>Viridiplantae</taxon>
        <taxon>Streptophyta</taxon>
        <taxon>Embryophyta</taxon>
        <taxon>Tracheophyta</taxon>
        <taxon>Spermatophyta</taxon>
        <taxon>Magnoliopsida</taxon>
        <taxon>eudicotyledons</taxon>
        <taxon>Gunneridae</taxon>
        <taxon>Pentapetalae</taxon>
        <taxon>asterids</taxon>
        <taxon>lamiids</taxon>
        <taxon>Lamiales</taxon>
        <taxon>Oleaceae</taxon>
        <taxon>Forsythieae</taxon>
        <taxon>Abeliophyllum</taxon>
    </lineage>
</organism>
<feature type="transmembrane region" description="Helical" evidence="9">
    <location>
        <begin position="237"/>
        <end position="260"/>
    </location>
</feature>
<evidence type="ECO:0000256" key="1">
    <source>
        <dbReference type="ARBA" id="ARBA00004128"/>
    </source>
</evidence>
<comment type="similarity">
    <text evidence="2">Belongs to the CCC1 family.</text>
</comment>
<evidence type="ECO:0000313" key="10">
    <source>
        <dbReference type="EMBL" id="KAL2499138.1"/>
    </source>
</evidence>
<feature type="transmembrane region" description="Helical" evidence="9">
    <location>
        <begin position="295"/>
        <end position="314"/>
    </location>
</feature>
<dbReference type="GO" id="GO:0005774">
    <property type="term" value="C:vacuolar membrane"/>
    <property type="evidence" value="ECO:0007669"/>
    <property type="project" value="UniProtKB-SubCell"/>
</dbReference>
<dbReference type="Proteomes" id="UP001604336">
    <property type="component" value="Unassembled WGS sequence"/>
</dbReference>
<evidence type="ECO:0000256" key="7">
    <source>
        <dbReference type="ARBA" id="ARBA00023136"/>
    </source>
</evidence>
<dbReference type="EMBL" id="JBFOLK010000007">
    <property type="protein sequence ID" value="KAL2499138.1"/>
    <property type="molecule type" value="Genomic_DNA"/>
</dbReference>
<keyword evidence="3" id="KW-0406">Ion transport</keyword>
<keyword evidence="5 9" id="KW-0812">Transmembrane</keyword>
<keyword evidence="3" id="KW-0813">Transport</keyword>
<sequence length="328" mass="34879">MSPKKLLRRFRPMGLIYYIFFPRAVNVYPVECHTPHPLNNMAVGASSEIKISIENEEEKKMIELIERGQWLRAAILGANDGLLSTTSLMLGVSAAKEDKWLMIISGLAGAVAGACSMAVGEFVSVSTQRDIELQVNILKSTSPMAETKPAQDNLTVASSMASTSSGIPRVKILGDSEPTQHKISPGTPVRPLSQTMSPLRSPLMKVIARDTLIPATPLDVAKQENKRAEALPNPYKAAGASGLAFLFGSLVPLLSAMAVAQNNLRVVAIVVASSIALAIFGGAGAHLGGVPVRVSALRVVVGGWISMAVTYGLLKPLDRDHDGNDIHK</sequence>
<gene>
    <name evidence="10" type="ORF">Adt_24688</name>
</gene>
<evidence type="ECO:0000256" key="8">
    <source>
        <dbReference type="ARBA" id="ARBA00044464"/>
    </source>
</evidence>
<dbReference type="GO" id="GO:0006826">
    <property type="term" value="P:iron ion transport"/>
    <property type="evidence" value="ECO:0007669"/>
    <property type="project" value="UniProtKB-KW"/>
</dbReference>
<evidence type="ECO:0000256" key="5">
    <source>
        <dbReference type="ARBA" id="ARBA00022692"/>
    </source>
</evidence>
<evidence type="ECO:0000256" key="4">
    <source>
        <dbReference type="ARBA" id="ARBA00022554"/>
    </source>
</evidence>
<evidence type="ECO:0000256" key="6">
    <source>
        <dbReference type="ARBA" id="ARBA00022989"/>
    </source>
</evidence>
<reference evidence="11" key="1">
    <citation type="submission" date="2024-07" db="EMBL/GenBank/DDBJ databases">
        <title>Two chromosome-level genome assemblies of Korean endemic species Abeliophyllum distichum and Forsythia ovata (Oleaceae).</title>
        <authorList>
            <person name="Jang H."/>
        </authorList>
    </citation>
    <scope>NUCLEOTIDE SEQUENCE [LARGE SCALE GENOMIC DNA]</scope>
</reference>
<feature type="transmembrane region" description="Helical" evidence="9">
    <location>
        <begin position="266"/>
        <end position="288"/>
    </location>
</feature>
<dbReference type="Pfam" id="PF01988">
    <property type="entry name" value="VIT1"/>
    <property type="match status" value="1"/>
</dbReference>
<keyword evidence="11" id="KW-1185">Reference proteome</keyword>
<keyword evidence="3" id="KW-0410">Iron transport</keyword>
<dbReference type="InterPro" id="IPR008217">
    <property type="entry name" value="Ccc1_fam"/>
</dbReference>
<evidence type="ECO:0000313" key="11">
    <source>
        <dbReference type="Proteomes" id="UP001604336"/>
    </source>
</evidence>
<evidence type="ECO:0000256" key="2">
    <source>
        <dbReference type="ARBA" id="ARBA00007049"/>
    </source>
</evidence>
<keyword evidence="4" id="KW-0926">Vacuole</keyword>
<evidence type="ECO:0000256" key="9">
    <source>
        <dbReference type="SAM" id="Phobius"/>
    </source>
</evidence>
<name>A0ABD1SFI8_9LAMI</name>
<evidence type="ECO:0000256" key="3">
    <source>
        <dbReference type="ARBA" id="ARBA00022496"/>
    </source>
</evidence>
<comment type="subcellular location">
    <subcellularLocation>
        <location evidence="1">Vacuole membrane</location>
        <topology evidence="1">Multi-pass membrane protein</topology>
    </subcellularLocation>
</comment>
<comment type="catalytic activity">
    <reaction evidence="8">
        <text>Fe(2+)(in) = Fe(2+)(out)</text>
        <dbReference type="Rhea" id="RHEA:28486"/>
        <dbReference type="ChEBI" id="CHEBI:29033"/>
    </reaction>
    <physiologicalReaction direction="left-to-right" evidence="8">
        <dbReference type="Rhea" id="RHEA:28487"/>
    </physiologicalReaction>
</comment>
<comment type="caution">
    <text evidence="10">The sequence shown here is derived from an EMBL/GenBank/DDBJ whole genome shotgun (WGS) entry which is preliminary data.</text>
</comment>
<keyword evidence="6 9" id="KW-1133">Transmembrane helix</keyword>
<dbReference type="AlphaFoldDB" id="A0ABD1SFI8"/>
<proteinExistence type="inferred from homology"/>
<protein>
    <submittedName>
        <fullName evidence="10">Vacuolar iron transporter1</fullName>
    </submittedName>
</protein>